<dbReference type="EMBL" id="LJSN01000002">
    <property type="protein sequence ID" value="PNE42760.1"/>
    <property type="molecule type" value="Genomic_DNA"/>
</dbReference>
<reference evidence="2" key="1">
    <citation type="submission" date="2015-09" db="EMBL/GenBank/DDBJ databases">
        <authorList>
            <person name="Graham D.E."/>
            <person name="Mahan K.M."/>
            <person name="Klingeman D.M."/>
            <person name="Fida T."/>
            <person name="Giannone R.J."/>
            <person name="Hettich R.L."/>
            <person name="Parry R.J."/>
            <person name="Spain J.C."/>
        </authorList>
    </citation>
    <scope>NUCLEOTIDE SEQUENCE [LARGE SCALE GENOMIC DNA]</scope>
    <source>
        <strain evidence="2">JCM 4701</strain>
    </source>
</reference>
<organism evidence="1 2">
    <name type="scientific">Streptomyces noursei</name>
    <name type="common">Streptomyces albulus</name>
    <dbReference type="NCBI Taxonomy" id="1971"/>
    <lineage>
        <taxon>Bacteria</taxon>
        <taxon>Bacillati</taxon>
        <taxon>Actinomycetota</taxon>
        <taxon>Actinomycetes</taxon>
        <taxon>Kitasatosporales</taxon>
        <taxon>Streptomycetaceae</taxon>
        <taxon>Streptomyces</taxon>
    </lineage>
</organism>
<keyword evidence="2" id="KW-1185">Reference proteome</keyword>
<accession>A0A2N8PP31</accession>
<dbReference type="AlphaFoldDB" id="A0A2N8PP31"/>
<dbReference type="Proteomes" id="UP000236047">
    <property type="component" value="Unassembled WGS sequence"/>
</dbReference>
<gene>
    <name evidence="1" type="ORF">AOB60_20410</name>
</gene>
<sequence length="111" mass="12889">MFFHRSERFTVYQELEPVDESFFRDEKREEATAAGLELVNAFRRLGVDLPDIQIRNECVTCDEPYSLELGGARVEDAREMAQTINHKLDILSEIQRDWSARNPQAAEVDDQ</sequence>
<dbReference type="GeneID" id="79899395"/>
<evidence type="ECO:0000313" key="2">
    <source>
        <dbReference type="Proteomes" id="UP000236047"/>
    </source>
</evidence>
<proteinExistence type="predicted"/>
<name>A0A2N8PP31_STRNR</name>
<evidence type="ECO:0000313" key="1">
    <source>
        <dbReference type="EMBL" id="PNE42760.1"/>
    </source>
</evidence>
<dbReference type="RefSeq" id="WP_102924324.1">
    <property type="nucleotide sequence ID" value="NZ_CP070326.1"/>
</dbReference>
<comment type="caution">
    <text evidence="1">The sequence shown here is derived from an EMBL/GenBank/DDBJ whole genome shotgun (WGS) entry which is preliminary data.</text>
</comment>
<protein>
    <submittedName>
        <fullName evidence="1">Uncharacterized protein</fullName>
    </submittedName>
</protein>